<evidence type="ECO:0000313" key="3">
    <source>
        <dbReference type="Proteomes" id="UP000217545"/>
    </source>
</evidence>
<evidence type="ECO:0000256" key="1">
    <source>
        <dbReference type="SAM" id="Phobius"/>
    </source>
</evidence>
<evidence type="ECO:0000313" key="2">
    <source>
        <dbReference type="EMBL" id="ATF06299.1"/>
    </source>
</evidence>
<accession>A0AAC9ZBC1</accession>
<keyword evidence="1" id="KW-0472">Membrane</keyword>
<dbReference type="AlphaFoldDB" id="A0AAC9ZBC1"/>
<dbReference type="EMBL" id="CP010784">
    <property type="protein sequence ID" value="ATF06299.1"/>
    <property type="molecule type" value="Genomic_DNA"/>
</dbReference>
<sequence length="67" mass="7726">MDLTAIIKEIGGGLPAAVIAVLSLAVWHLWRRGNDQTDRALDREREHSAELVETIRTIDQYDRERRQ</sequence>
<dbReference type="GeneID" id="31846627"/>
<protein>
    <submittedName>
        <fullName evidence="2">Uncharacterized protein</fullName>
    </submittedName>
</protein>
<name>A0AAC9ZBC1_9RHOB</name>
<reference evidence="2 3" key="1">
    <citation type="journal article" date="2017" name="Front. Microbiol.">
        <title>Phaeobacter piscinae sp. nov., a species of the Roseobacter group and potential aquaculture probiont.</title>
        <authorList>
            <person name="Sonnenschein E.C."/>
            <person name="Phippen C.B.W."/>
            <person name="Nielsen K.F."/>
            <person name="Mateiu R.V."/>
            <person name="Melchiorsen J."/>
            <person name="Gram L."/>
            <person name="Overmann J."/>
            <person name="Freese H.M."/>
        </authorList>
    </citation>
    <scope>NUCLEOTIDE SEQUENCE [LARGE SCALE GENOMIC DNA]</scope>
    <source>
        <strain evidence="2 3">P63</strain>
    </source>
</reference>
<proteinExistence type="predicted"/>
<feature type="transmembrane region" description="Helical" evidence="1">
    <location>
        <begin position="12"/>
        <end position="30"/>
    </location>
</feature>
<keyword evidence="1" id="KW-0812">Transmembrane</keyword>
<keyword evidence="1" id="KW-1133">Transmembrane helix</keyword>
<organism evidence="2 3">
    <name type="scientific">Phaeobacter gallaeciensis</name>
    <dbReference type="NCBI Taxonomy" id="60890"/>
    <lineage>
        <taxon>Bacteria</taxon>
        <taxon>Pseudomonadati</taxon>
        <taxon>Pseudomonadota</taxon>
        <taxon>Alphaproteobacteria</taxon>
        <taxon>Rhodobacterales</taxon>
        <taxon>Roseobacteraceae</taxon>
        <taxon>Phaeobacter</taxon>
    </lineage>
</organism>
<gene>
    <name evidence="2" type="ORF">PhaeoP63_02233</name>
</gene>
<dbReference type="Proteomes" id="UP000217545">
    <property type="component" value="Chromosome"/>
</dbReference>
<dbReference type="RefSeq" id="WP_024097642.1">
    <property type="nucleotide sequence ID" value="NZ_CP010588.1"/>
</dbReference>